<proteinExistence type="predicted"/>
<protein>
    <submittedName>
        <fullName evidence="1">Uncharacterized protein</fullName>
    </submittedName>
</protein>
<comment type="caution">
    <text evidence="1">The sequence shown here is derived from an EMBL/GenBank/DDBJ whole genome shotgun (WGS) entry which is preliminary data.</text>
</comment>
<sequence>MRALDVPLARSWEELLELPAVLVQDYLIMKTAIVDAEAWKRLDDERNSSG</sequence>
<organism evidence="1">
    <name type="scientific">marine sediment metagenome</name>
    <dbReference type="NCBI Taxonomy" id="412755"/>
    <lineage>
        <taxon>unclassified sequences</taxon>
        <taxon>metagenomes</taxon>
        <taxon>ecological metagenomes</taxon>
    </lineage>
</organism>
<reference evidence="1" key="1">
    <citation type="journal article" date="2015" name="Nature">
        <title>Complex archaea that bridge the gap between prokaryotes and eukaryotes.</title>
        <authorList>
            <person name="Spang A."/>
            <person name="Saw J.H."/>
            <person name="Jorgensen S.L."/>
            <person name="Zaremba-Niedzwiedzka K."/>
            <person name="Martijn J."/>
            <person name="Lind A.E."/>
            <person name="van Eijk R."/>
            <person name="Schleper C."/>
            <person name="Guy L."/>
            <person name="Ettema T.J."/>
        </authorList>
    </citation>
    <scope>NUCLEOTIDE SEQUENCE</scope>
</reference>
<dbReference type="AlphaFoldDB" id="A0A0F9I735"/>
<evidence type="ECO:0000313" key="1">
    <source>
        <dbReference type="EMBL" id="KKL83227.1"/>
    </source>
</evidence>
<dbReference type="EMBL" id="LAZR01022042">
    <property type="protein sequence ID" value="KKL83227.1"/>
    <property type="molecule type" value="Genomic_DNA"/>
</dbReference>
<name>A0A0F9I735_9ZZZZ</name>
<gene>
    <name evidence="1" type="ORF">LCGC14_1976900</name>
</gene>
<accession>A0A0F9I735</accession>